<dbReference type="EMBL" id="BSPD01000042">
    <property type="protein sequence ID" value="GLS26308.1"/>
    <property type="molecule type" value="Genomic_DNA"/>
</dbReference>
<feature type="domain" description="HRDC" evidence="7">
    <location>
        <begin position="216"/>
        <end position="296"/>
    </location>
</feature>
<dbReference type="Gene3D" id="3.30.420.10">
    <property type="entry name" value="Ribonuclease H-like superfamily/Ribonuclease H"/>
    <property type="match status" value="1"/>
</dbReference>
<evidence type="ECO:0000256" key="4">
    <source>
        <dbReference type="ARBA" id="ARBA00022801"/>
    </source>
</evidence>
<dbReference type="SMART" id="SM00474">
    <property type="entry name" value="35EXOc"/>
    <property type="match status" value="1"/>
</dbReference>
<dbReference type="GO" id="GO:0033890">
    <property type="term" value="F:ribonuclease D activity"/>
    <property type="evidence" value="ECO:0007669"/>
    <property type="project" value="UniProtKB-UniRule"/>
</dbReference>
<dbReference type="InterPro" id="IPR006292">
    <property type="entry name" value="RNase_D"/>
</dbReference>
<evidence type="ECO:0000256" key="6">
    <source>
        <dbReference type="HAMAP-Rule" id="MF_01899"/>
    </source>
</evidence>
<evidence type="ECO:0000259" key="7">
    <source>
        <dbReference type="PROSITE" id="PS50967"/>
    </source>
</evidence>
<evidence type="ECO:0000256" key="5">
    <source>
        <dbReference type="ARBA" id="ARBA00022839"/>
    </source>
</evidence>
<keyword evidence="5 6" id="KW-0269">Exonuclease</keyword>
<dbReference type="InterPro" id="IPR051086">
    <property type="entry name" value="RNase_D-like"/>
</dbReference>
<dbReference type="GO" id="GO:0005737">
    <property type="term" value="C:cytoplasm"/>
    <property type="evidence" value="ECO:0007669"/>
    <property type="project" value="UniProtKB-SubCell"/>
</dbReference>
<keyword evidence="4 6" id="KW-0378">Hydrolase</keyword>
<evidence type="ECO:0000313" key="9">
    <source>
        <dbReference type="Proteomes" id="UP001156870"/>
    </source>
</evidence>
<sequence>MSIETQPIVWVDDAAQLTELCHQWQSQTALAIDTEFMRVSTFYPEAGLVQVGDGKAAYLIDPLVLSQHDHFRQLLVNPAITKVLHSCSEDLEVFQRSFGVCPSPLFDTQIAAAMAGYGFSIGYANLVQTLLEVELPKDATRSDWLQRPLTDAQKRYAALDVTHLLVIYETLLTSLKASDRLSWVMNECALILQNVGPIDEVDPEYFRKVKLAWKLRPAELVVLKALSHWREMTARAKNIPRNHLMKENVLFNLAKFRPTTLGKLSKVEGMPSKTIREYGDVLVAMIKAATELPASDRPQRLPPPLSPQLGDLVKGLKALVREESERLKLPPELLVKKKDYEAIVRSGMNSGSYRLPPSIEQTWRNDLIGSVLLTYARAYSHSD</sequence>
<name>A0AA37T779_9GAMM</name>
<comment type="similarity">
    <text evidence="6">Belongs to the RNase D family.</text>
</comment>
<dbReference type="InterPro" id="IPR002562">
    <property type="entry name" value="3'-5'_exonuclease_dom"/>
</dbReference>
<reference evidence="8 9" key="1">
    <citation type="journal article" date="2014" name="Int. J. Syst. Evol. Microbiol.">
        <title>Complete genome sequence of Corynebacterium casei LMG S-19264T (=DSM 44701T), isolated from a smear-ripened cheese.</title>
        <authorList>
            <consortium name="US DOE Joint Genome Institute (JGI-PGF)"/>
            <person name="Walter F."/>
            <person name="Albersmeier A."/>
            <person name="Kalinowski J."/>
            <person name="Ruckert C."/>
        </authorList>
    </citation>
    <scope>NUCLEOTIDE SEQUENCE [LARGE SCALE GENOMIC DNA]</scope>
    <source>
        <strain evidence="8 9">NBRC 110095</strain>
    </source>
</reference>
<dbReference type="SUPFAM" id="SSF53098">
    <property type="entry name" value="Ribonuclease H-like"/>
    <property type="match status" value="1"/>
</dbReference>
<evidence type="ECO:0000256" key="2">
    <source>
        <dbReference type="ARBA" id="ARBA00022694"/>
    </source>
</evidence>
<proteinExistence type="inferred from homology"/>
<evidence type="ECO:0000256" key="3">
    <source>
        <dbReference type="ARBA" id="ARBA00022722"/>
    </source>
</evidence>
<dbReference type="PANTHER" id="PTHR47649:SF1">
    <property type="entry name" value="RIBONUCLEASE D"/>
    <property type="match status" value="1"/>
</dbReference>
<dbReference type="PANTHER" id="PTHR47649">
    <property type="entry name" value="RIBONUCLEASE D"/>
    <property type="match status" value="1"/>
</dbReference>
<dbReference type="GO" id="GO:0042780">
    <property type="term" value="P:tRNA 3'-end processing"/>
    <property type="evidence" value="ECO:0007669"/>
    <property type="project" value="UniProtKB-UniRule"/>
</dbReference>
<dbReference type="InterPro" id="IPR044876">
    <property type="entry name" value="HRDC_dom_sf"/>
</dbReference>
<comment type="subcellular location">
    <subcellularLocation>
        <location evidence="6">Cytoplasm</location>
    </subcellularLocation>
</comment>
<comment type="function">
    <text evidence="6">Exonuclease involved in the 3' processing of various precursor tRNAs. Initiates hydrolysis at the 3'-terminus of an RNA molecule and releases 5'-mononucleotides.</text>
</comment>
<dbReference type="NCBIfam" id="TIGR01388">
    <property type="entry name" value="rnd"/>
    <property type="match status" value="1"/>
</dbReference>
<dbReference type="GO" id="GO:0003676">
    <property type="term" value="F:nucleic acid binding"/>
    <property type="evidence" value="ECO:0007669"/>
    <property type="project" value="InterPro"/>
</dbReference>
<dbReference type="GO" id="GO:0000166">
    <property type="term" value="F:nucleotide binding"/>
    <property type="evidence" value="ECO:0007669"/>
    <property type="project" value="InterPro"/>
</dbReference>
<dbReference type="RefSeq" id="WP_232592427.1">
    <property type="nucleotide sequence ID" value="NZ_BSPD01000042.1"/>
</dbReference>
<evidence type="ECO:0000256" key="1">
    <source>
        <dbReference type="ARBA" id="ARBA00022490"/>
    </source>
</evidence>
<dbReference type="Pfam" id="PF00570">
    <property type="entry name" value="HRDC"/>
    <property type="match status" value="1"/>
</dbReference>
<dbReference type="CDD" id="cd06142">
    <property type="entry name" value="RNaseD_exo"/>
    <property type="match status" value="1"/>
</dbReference>
<gene>
    <name evidence="6 8" type="primary">rnd</name>
    <name evidence="8" type="ORF">GCM10007877_20230</name>
</gene>
<comment type="cofactor">
    <cofactor evidence="6">
        <name>a divalent metal cation</name>
        <dbReference type="ChEBI" id="CHEBI:60240"/>
    </cofactor>
</comment>
<keyword evidence="2 6" id="KW-0819">tRNA processing</keyword>
<dbReference type="InterPro" id="IPR036397">
    <property type="entry name" value="RNaseH_sf"/>
</dbReference>
<dbReference type="InterPro" id="IPR012337">
    <property type="entry name" value="RNaseH-like_sf"/>
</dbReference>
<keyword evidence="1 6" id="KW-0963">Cytoplasm</keyword>
<dbReference type="HAMAP" id="MF_01899">
    <property type="entry name" value="RNase_D"/>
    <property type="match status" value="1"/>
</dbReference>
<dbReference type="GO" id="GO:0008408">
    <property type="term" value="F:3'-5' exonuclease activity"/>
    <property type="evidence" value="ECO:0007669"/>
    <property type="project" value="InterPro"/>
</dbReference>
<comment type="caution">
    <text evidence="8">The sequence shown here is derived from an EMBL/GenBank/DDBJ whole genome shotgun (WGS) entry which is preliminary data.</text>
</comment>
<keyword evidence="9" id="KW-1185">Reference proteome</keyword>
<comment type="catalytic activity">
    <reaction evidence="6">
        <text>Exonucleolytic cleavage that removes extra residues from the 3'-terminus of tRNA to produce 5'-mononucleotides.</text>
        <dbReference type="EC" id="3.1.13.5"/>
    </reaction>
</comment>
<dbReference type="EC" id="3.1.13.5" evidence="6"/>
<dbReference type="Gene3D" id="1.10.150.80">
    <property type="entry name" value="HRDC domain"/>
    <property type="match status" value="2"/>
</dbReference>
<organism evidence="8 9">
    <name type="scientific">Marinibactrum halimedae</name>
    <dbReference type="NCBI Taxonomy" id="1444977"/>
    <lineage>
        <taxon>Bacteria</taxon>
        <taxon>Pseudomonadati</taxon>
        <taxon>Pseudomonadota</taxon>
        <taxon>Gammaproteobacteria</taxon>
        <taxon>Cellvibrionales</taxon>
        <taxon>Cellvibrionaceae</taxon>
        <taxon>Marinibactrum</taxon>
    </lineage>
</organism>
<dbReference type="SMART" id="SM00341">
    <property type="entry name" value="HRDC"/>
    <property type="match status" value="1"/>
</dbReference>
<dbReference type="AlphaFoldDB" id="A0AA37T779"/>
<keyword evidence="3 6" id="KW-0540">Nuclease</keyword>
<dbReference type="Proteomes" id="UP001156870">
    <property type="component" value="Unassembled WGS sequence"/>
</dbReference>
<dbReference type="SUPFAM" id="SSF47819">
    <property type="entry name" value="HRDC-like"/>
    <property type="match status" value="2"/>
</dbReference>
<dbReference type="Pfam" id="PF01612">
    <property type="entry name" value="DNA_pol_A_exo1"/>
    <property type="match status" value="1"/>
</dbReference>
<dbReference type="InterPro" id="IPR002121">
    <property type="entry name" value="HRDC_dom"/>
</dbReference>
<dbReference type="PROSITE" id="PS50967">
    <property type="entry name" value="HRDC"/>
    <property type="match status" value="1"/>
</dbReference>
<evidence type="ECO:0000313" key="8">
    <source>
        <dbReference type="EMBL" id="GLS26308.1"/>
    </source>
</evidence>
<accession>A0AA37T779</accession>
<dbReference type="InterPro" id="IPR010997">
    <property type="entry name" value="HRDC-like_sf"/>
</dbReference>
<protein>
    <recommendedName>
        <fullName evidence="6">Ribonuclease D</fullName>
        <shortName evidence="6">RNase D</shortName>
        <ecNumber evidence="6">3.1.13.5</ecNumber>
    </recommendedName>
</protein>